<reference evidence="4" key="1">
    <citation type="journal article" date="2021" name="Microbiol. Resour. Announc.">
        <title>LGAAP: Leishmaniinae Genome Assembly and Annotation Pipeline.</title>
        <authorList>
            <person name="Almutairi H."/>
            <person name="Urbaniak M.D."/>
            <person name="Bates M.D."/>
            <person name="Jariyapan N."/>
            <person name="Kwakye-Nuako G."/>
            <person name="Thomaz-Soccol V."/>
            <person name="Al-Salem W.S."/>
            <person name="Dillon R.J."/>
            <person name="Bates P.A."/>
            <person name="Gatherer D."/>
        </authorList>
    </citation>
    <scope>NUCLEOTIDE SEQUENCE [LARGE SCALE GENOMIC DNA]</scope>
</reference>
<dbReference type="AlphaFoldDB" id="A0A836GKT2"/>
<gene>
    <name evidence="3" type="ORF">LSCM1_02740</name>
</gene>
<accession>A0A836GKT2</accession>
<comment type="caution">
    <text evidence="3">The sequence shown here is derived from an EMBL/GenBank/DDBJ whole genome shotgun (WGS) entry which is preliminary data.</text>
</comment>
<feature type="region of interest" description="Disordered" evidence="2">
    <location>
        <begin position="63"/>
        <end position="101"/>
    </location>
</feature>
<feature type="region of interest" description="Disordered" evidence="2">
    <location>
        <begin position="510"/>
        <end position="555"/>
    </location>
</feature>
<feature type="region of interest" description="Disordered" evidence="2">
    <location>
        <begin position="910"/>
        <end position="964"/>
    </location>
</feature>
<feature type="region of interest" description="Disordered" evidence="2">
    <location>
        <begin position="805"/>
        <end position="833"/>
    </location>
</feature>
<feature type="coiled-coil region" evidence="1">
    <location>
        <begin position="264"/>
        <end position="298"/>
    </location>
</feature>
<keyword evidence="4" id="KW-1185">Reference proteome</keyword>
<feature type="compositionally biased region" description="Low complexity" evidence="2">
    <location>
        <begin position="510"/>
        <end position="520"/>
    </location>
</feature>
<feature type="compositionally biased region" description="Basic and acidic residues" evidence="2">
    <location>
        <begin position="78"/>
        <end position="89"/>
    </location>
</feature>
<feature type="region of interest" description="Disordered" evidence="2">
    <location>
        <begin position="632"/>
        <end position="655"/>
    </location>
</feature>
<dbReference type="OrthoDB" id="267472at2759"/>
<proteinExistence type="predicted"/>
<organism evidence="3 4">
    <name type="scientific">Leishmania martiniquensis</name>
    <dbReference type="NCBI Taxonomy" id="1580590"/>
    <lineage>
        <taxon>Eukaryota</taxon>
        <taxon>Discoba</taxon>
        <taxon>Euglenozoa</taxon>
        <taxon>Kinetoplastea</taxon>
        <taxon>Metakinetoplastina</taxon>
        <taxon>Trypanosomatida</taxon>
        <taxon>Trypanosomatidae</taxon>
        <taxon>Leishmaniinae</taxon>
        <taxon>Leishmania</taxon>
    </lineage>
</organism>
<feature type="coiled-coil region" evidence="1">
    <location>
        <begin position="709"/>
        <end position="743"/>
    </location>
</feature>
<feature type="compositionally biased region" description="Polar residues" evidence="2">
    <location>
        <begin position="232"/>
        <end position="242"/>
    </location>
</feature>
<dbReference type="GeneID" id="92512827"/>
<protein>
    <submittedName>
        <fullName evidence="3">Uncharacterized protein</fullName>
    </submittedName>
</protein>
<keyword evidence="1" id="KW-0175">Coiled coil</keyword>
<name>A0A836GKT2_9TRYP</name>
<feature type="compositionally biased region" description="Polar residues" evidence="2">
    <location>
        <begin position="139"/>
        <end position="149"/>
    </location>
</feature>
<dbReference type="RefSeq" id="XP_067175690.1">
    <property type="nucleotide sequence ID" value="XM_067320315.1"/>
</dbReference>
<dbReference type="Proteomes" id="UP000673552">
    <property type="component" value="Unassembled WGS sequence"/>
</dbReference>
<evidence type="ECO:0000256" key="1">
    <source>
        <dbReference type="SAM" id="Coils"/>
    </source>
</evidence>
<reference evidence="4" key="2">
    <citation type="journal article" date="2021" name="Sci. Data">
        <title>Chromosome-scale genome sequencing, assembly and annotation of six genomes from subfamily Leishmaniinae.</title>
        <authorList>
            <person name="Almutairi H."/>
            <person name="Urbaniak M.D."/>
            <person name="Bates M.D."/>
            <person name="Jariyapan N."/>
            <person name="Kwakye-Nuako G."/>
            <person name="Thomaz Soccol V."/>
            <person name="Al-Salem W.S."/>
            <person name="Dillon R.J."/>
            <person name="Bates P.A."/>
            <person name="Gatherer D."/>
        </authorList>
    </citation>
    <scope>NUCLEOTIDE SEQUENCE [LARGE SCALE GENOMIC DNA]</scope>
</reference>
<feature type="region of interest" description="Disordered" evidence="2">
    <location>
        <begin position="451"/>
        <end position="478"/>
    </location>
</feature>
<evidence type="ECO:0000313" key="4">
    <source>
        <dbReference type="Proteomes" id="UP000673552"/>
    </source>
</evidence>
<feature type="compositionally biased region" description="Low complexity" evidence="2">
    <location>
        <begin position="196"/>
        <end position="211"/>
    </location>
</feature>
<feature type="coiled-coil region" evidence="1">
    <location>
        <begin position="401"/>
        <end position="428"/>
    </location>
</feature>
<feature type="compositionally biased region" description="Basic and acidic residues" evidence="2">
    <location>
        <begin position="643"/>
        <end position="654"/>
    </location>
</feature>
<dbReference type="KEGG" id="lmat:92512827"/>
<feature type="compositionally biased region" description="Polar residues" evidence="2">
    <location>
        <begin position="530"/>
        <end position="540"/>
    </location>
</feature>
<evidence type="ECO:0000256" key="2">
    <source>
        <dbReference type="SAM" id="MobiDB-lite"/>
    </source>
</evidence>
<feature type="region of interest" description="Disordered" evidence="2">
    <location>
        <begin position="137"/>
        <end position="174"/>
    </location>
</feature>
<feature type="compositionally biased region" description="Basic and acidic residues" evidence="2">
    <location>
        <begin position="805"/>
        <end position="816"/>
    </location>
</feature>
<evidence type="ECO:0000313" key="3">
    <source>
        <dbReference type="EMBL" id="KAG5469517.1"/>
    </source>
</evidence>
<sequence>MEDAPSTPLSLALTATASAVVSSVKRPYRFTDDTLPSPPQPPFSSYQSRVLFRSALSETPLSPRWMLSESTAEDEVDGHDGGPKRRETEGSSMLNVGDAEGRCGRGQTAILLSPAPADAPTDATPSSTMAAAEIKDNPQVRSSAYQPQQDGVPHISAAAPIKSGGEDSISSFPPQSLITNAATFPKATVRPLPEFSPSSPATALSPSSQPARSLTPGSSSPTARVGNGSADGASSTATPNATSDFLPLQVQQAERAIDAQLVFDKETRRENEELRRQMEALLRIQEELERRCQRWEAVTAGAAEGPAPQRALALEREQALAQLREVYEGQLQKSRKAEIAAQSDADALAKEVVMLRSELAGVHDELRASMEQQLKCQRQSDEARNVQVRMAAECATLRSAADDVTSQLKELHKKLWAAEERAAAAELALQALCHQLAAATEAAMATEGHREEVEHTPPLHTSADAKPINGSPTSEFLSSGSHAPATALLFDEAAVLTAVVSAMERHSMSGLLSSPLNSSPPRDDEGATALSPSDPSTVATTMAPPLSQYPRSESVLRSSAGVSTALMQSHLSNAGLLRCRQHRRSMQIAMARVSDGYQRVAQEAAAAASSRAAKLEQTLSDEVEELRARLRQPQQVLLPHKNSRQEKESHTSEREEAECQTTLSSLQHRPCVGVVTDAMAAASSDAPRVAATASACAVSATTIAYEESLAEMQRQLRHERSYIRQLQKEVQSLRTSNDAVSALKGLSQTIQDMRVAVCRLLRDTVADVQSIATQARQQPQLVATDNGDESSELVWQGDTGQVLHGERHTVREDPKHPMKSTSPRRRPDSVRRASAALPSLPSLLDFAFVRAVHKCILRAEAHVQQVSAALLSSYQQAAAVARTSSGIYEADHDVVYATGALYHPYRMPAPATDVADDPQRGANGIYQEPPSRWPPDDGHPSGGALPAPSLSAPSTADSSKRTAQQEKVYAELRGLLQRLSTAKEGITACTPVPLCTVPEECRRWSGTQPPRTRALGSSDSLTAQPSPYVAACLAESAGLRRAALSSLARDSAGGPAAITADGRLGFSLLTDAIQELRNVGRLLDTIRDAEETREARWQQCMQEWQDAIVAAVDRVWERINDALALARRPEVGEGGLPCDTWEPAMGAGVAPSFGATSLGDRAGPVECERGQAWQRQNTQQACDHDMQNAAMPPHQPSRLAKVLSGMMR</sequence>
<dbReference type="EMBL" id="JAFEUZ010000033">
    <property type="protein sequence ID" value="KAG5469517.1"/>
    <property type="molecule type" value="Genomic_DNA"/>
</dbReference>
<feature type="region of interest" description="Disordered" evidence="2">
    <location>
        <begin position="189"/>
        <end position="242"/>
    </location>
</feature>